<dbReference type="OrthoDB" id="6388784at2"/>
<evidence type="ECO:0000256" key="1">
    <source>
        <dbReference type="SAM" id="Phobius"/>
    </source>
</evidence>
<organism evidence="2 3">
    <name type="scientific">Aliiglaciecola lipolytica E3</name>
    <dbReference type="NCBI Taxonomy" id="1127673"/>
    <lineage>
        <taxon>Bacteria</taxon>
        <taxon>Pseudomonadati</taxon>
        <taxon>Pseudomonadota</taxon>
        <taxon>Gammaproteobacteria</taxon>
        <taxon>Alteromonadales</taxon>
        <taxon>Alteromonadaceae</taxon>
        <taxon>Aliiglaciecola</taxon>
    </lineage>
</organism>
<feature type="transmembrane region" description="Helical" evidence="1">
    <location>
        <begin position="15"/>
        <end position="38"/>
    </location>
</feature>
<gene>
    <name evidence="2" type="ORF">GLIP_0831</name>
</gene>
<evidence type="ECO:0000313" key="3">
    <source>
        <dbReference type="Proteomes" id="UP000006334"/>
    </source>
</evidence>
<dbReference type="EMBL" id="BAEN01000021">
    <property type="protein sequence ID" value="GAC13476.1"/>
    <property type="molecule type" value="Genomic_DNA"/>
</dbReference>
<keyword evidence="1" id="KW-1133">Transmembrane helix</keyword>
<dbReference type="AlphaFoldDB" id="K6XP74"/>
<evidence type="ECO:0000313" key="2">
    <source>
        <dbReference type="EMBL" id="GAC13476.1"/>
    </source>
</evidence>
<accession>K6XP74</accession>
<dbReference type="Proteomes" id="UP000006334">
    <property type="component" value="Unassembled WGS sequence"/>
</dbReference>
<protein>
    <submittedName>
        <fullName evidence="2">Uncharacterized protein</fullName>
    </submittedName>
</protein>
<comment type="caution">
    <text evidence="2">The sequence shown here is derived from an EMBL/GenBank/DDBJ whole genome shotgun (WGS) entry which is preliminary data.</text>
</comment>
<keyword evidence="1" id="KW-0812">Transmembrane</keyword>
<dbReference type="RefSeq" id="WP_008843293.1">
    <property type="nucleotide sequence ID" value="NZ_BAEN01000021.1"/>
</dbReference>
<sequence length="234" mass="27096">MLLRRVSQHVKTQNWFAVAIDFFIVIAGILIAFQITSWNEARKDSKRELQIIDRLQSEFTMLENETEEYIEFVESTKPIIAEFEQQIINYPEDANLELMKRFFETAFSLPRPAGQSDTYQQLIASGDMNVLDNQTLLAELVNHASLTDYFLHVNQATREWSRSYVVPLVRLRSLLNVLPLEEAVSSSGTKADLIVAINLYKEVFEDQLNILKAHKESFAELNKMLIDEKHEKNL</sequence>
<proteinExistence type="predicted"/>
<dbReference type="eggNOG" id="ENOG5032Y4C">
    <property type="taxonomic scope" value="Bacteria"/>
</dbReference>
<keyword evidence="1" id="KW-0472">Membrane</keyword>
<keyword evidence="3" id="KW-1185">Reference proteome</keyword>
<dbReference type="STRING" id="1127673.GLIP_0831"/>
<name>K6XP74_9ALTE</name>
<reference evidence="2 3" key="1">
    <citation type="journal article" date="2017" name="Antonie Van Leeuwenhoek">
        <title>Rhizobium rhizosphaerae sp. nov., a novel species isolated from rice rhizosphere.</title>
        <authorList>
            <person name="Zhao J.J."/>
            <person name="Zhang J."/>
            <person name="Zhang R.J."/>
            <person name="Zhang C.W."/>
            <person name="Yin H.Q."/>
            <person name="Zhang X.X."/>
        </authorList>
    </citation>
    <scope>NUCLEOTIDE SEQUENCE [LARGE SCALE GENOMIC DNA]</scope>
    <source>
        <strain evidence="2 3">E3</strain>
    </source>
</reference>